<dbReference type="PANTHER" id="PTHR37038:SF13">
    <property type="entry name" value="HTH CRO_C1-TYPE DOMAIN-CONTAINING PROTEIN"/>
    <property type="match status" value="1"/>
</dbReference>
<dbReference type="PANTHER" id="PTHR37038">
    <property type="entry name" value="TRANSCRIPTIONAL REGULATOR-RELATED"/>
    <property type="match status" value="1"/>
</dbReference>
<dbReference type="EMBL" id="AODF01000007">
    <property type="protein sequence ID" value="EUJ33122.1"/>
    <property type="molecule type" value="Genomic_DNA"/>
</dbReference>
<feature type="domain" description="HTH cro/C1-type" evidence="1">
    <location>
        <begin position="8"/>
        <end position="59"/>
    </location>
</feature>
<reference evidence="2 3" key="1">
    <citation type="journal article" date="2014" name="Int. J. Syst. Evol. Microbiol.">
        <title>Listeria floridensis sp. nov., Listeria aquatica sp. nov., Listeria cornellensis sp. nov., Listeria riparia sp. nov. and Listeria grandensis sp. nov., from agricultural and natural environments.</title>
        <authorList>
            <person name="den Bakker H.C."/>
            <person name="Warchocki S."/>
            <person name="Wright E.M."/>
            <person name="Allred A.F."/>
            <person name="Ahlstrom C."/>
            <person name="Manuel C.S."/>
            <person name="Stasiewicz M.J."/>
            <person name="Burrell A."/>
            <person name="Roof S."/>
            <person name="Strawn L."/>
            <person name="Fortes E.D."/>
            <person name="Nightingale K.K."/>
            <person name="Kephart D."/>
            <person name="Wiedmann M."/>
        </authorList>
    </citation>
    <scope>NUCLEOTIDE SEQUENCE [LARGE SCALE GENOMIC DNA]</scope>
    <source>
        <strain evidence="2 3">FSL S10-1187</strain>
    </source>
</reference>
<accession>A0ABP3AZX0</accession>
<dbReference type="Proteomes" id="UP000019249">
    <property type="component" value="Unassembled WGS sequence"/>
</dbReference>
<comment type="caution">
    <text evidence="2">The sequence shown here is derived from an EMBL/GenBank/DDBJ whole genome shotgun (WGS) entry which is preliminary data.</text>
</comment>
<protein>
    <submittedName>
        <fullName evidence="2">Transcriptional activator Rgg/GadR/MutR domain-containing protein</fullName>
    </submittedName>
</protein>
<dbReference type="PROSITE" id="PS50943">
    <property type="entry name" value="HTH_CROC1"/>
    <property type="match status" value="1"/>
</dbReference>
<dbReference type="RefSeq" id="WP_036096499.1">
    <property type="nucleotide sequence ID" value="NZ_AODF01000007.1"/>
</dbReference>
<evidence type="ECO:0000313" key="3">
    <source>
        <dbReference type="Proteomes" id="UP000019249"/>
    </source>
</evidence>
<proteinExistence type="predicted"/>
<dbReference type="Gene3D" id="1.10.260.40">
    <property type="entry name" value="lambda repressor-like DNA-binding domains"/>
    <property type="match status" value="1"/>
</dbReference>
<dbReference type="InterPro" id="IPR010982">
    <property type="entry name" value="Lambda_DNA-bd_dom_sf"/>
</dbReference>
<dbReference type="InterPro" id="IPR053163">
    <property type="entry name" value="HTH-type_regulator_Rgg"/>
</dbReference>
<dbReference type="CDD" id="cd00093">
    <property type="entry name" value="HTH_XRE"/>
    <property type="match status" value="1"/>
</dbReference>
<dbReference type="SUPFAM" id="SSF47413">
    <property type="entry name" value="lambda repressor-like DNA-binding domains"/>
    <property type="match status" value="1"/>
</dbReference>
<sequence length="131" mass="15329">MKTVGETIKEIRKMKNLRQKDFSNLSQASIASIESSKRNVTIDKVQSFLDDIQMSLREFEYIRNDYCLLPSDELFYDFTSAKNSIDRISGTNLIKKIDKHLENNPKDFIAYSLRVIEDVFFKKLANRIPIK</sequence>
<dbReference type="SMART" id="SM00530">
    <property type="entry name" value="HTH_XRE"/>
    <property type="match status" value="1"/>
</dbReference>
<evidence type="ECO:0000313" key="2">
    <source>
        <dbReference type="EMBL" id="EUJ33122.1"/>
    </source>
</evidence>
<gene>
    <name evidence="2" type="ORF">MFLO_04245</name>
</gene>
<evidence type="ECO:0000259" key="1">
    <source>
        <dbReference type="PROSITE" id="PS50943"/>
    </source>
</evidence>
<dbReference type="Pfam" id="PF01381">
    <property type="entry name" value="HTH_3"/>
    <property type="match status" value="1"/>
</dbReference>
<dbReference type="InterPro" id="IPR001387">
    <property type="entry name" value="Cro/C1-type_HTH"/>
</dbReference>
<keyword evidence="3" id="KW-1185">Reference proteome</keyword>
<name>A0ABP3AZX0_9LIST</name>
<organism evidence="2 3">
    <name type="scientific">Listeria floridensis FSL S10-1187</name>
    <dbReference type="NCBI Taxonomy" id="1265817"/>
    <lineage>
        <taxon>Bacteria</taxon>
        <taxon>Bacillati</taxon>
        <taxon>Bacillota</taxon>
        <taxon>Bacilli</taxon>
        <taxon>Bacillales</taxon>
        <taxon>Listeriaceae</taxon>
        <taxon>Listeria</taxon>
    </lineage>
</organism>